<evidence type="ECO:0000256" key="1">
    <source>
        <dbReference type="SAM" id="MobiDB-lite"/>
    </source>
</evidence>
<organism evidence="2 3">
    <name type="scientific">Cymbomonas tetramitiformis</name>
    <dbReference type="NCBI Taxonomy" id="36881"/>
    <lineage>
        <taxon>Eukaryota</taxon>
        <taxon>Viridiplantae</taxon>
        <taxon>Chlorophyta</taxon>
        <taxon>Pyramimonadophyceae</taxon>
        <taxon>Pyramimonadales</taxon>
        <taxon>Pyramimonadaceae</taxon>
        <taxon>Cymbomonas</taxon>
    </lineage>
</organism>
<dbReference type="Proteomes" id="UP001190700">
    <property type="component" value="Unassembled WGS sequence"/>
</dbReference>
<comment type="caution">
    <text evidence="2">The sequence shown here is derived from an EMBL/GenBank/DDBJ whole genome shotgun (WGS) entry which is preliminary data.</text>
</comment>
<keyword evidence="3" id="KW-1185">Reference proteome</keyword>
<gene>
    <name evidence="2" type="ORF">CYMTET_17057</name>
</gene>
<feature type="region of interest" description="Disordered" evidence="1">
    <location>
        <begin position="140"/>
        <end position="163"/>
    </location>
</feature>
<dbReference type="AlphaFoldDB" id="A0AAE0L7J1"/>
<protein>
    <submittedName>
        <fullName evidence="2">Uncharacterized protein</fullName>
    </submittedName>
</protein>
<evidence type="ECO:0000313" key="2">
    <source>
        <dbReference type="EMBL" id="KAK3274772.1"/>
    </source>
</evidence>
<sequence>MGGERWMSDLVKGCVPTSVRQSSHQEEQRSALRYDRTRVNPLPLLALEHRLVRENRATDLKLSGEASRRQQLFDRLDDSGFYNKGTLDWHPLPEELASKISLKTLVQLVGKWYARWQRTHMGQGGAAGLTSAVTAATGDELDTKAASAQSAPRQDQGPGALRQ</sequence>
<proteinExistence type="predicted"/>
<dbReference type="EMBL" id="LGRX02007536">
    <property type="protein sequence ID" value="KAK3274772.1"/>
    <property type="molecule type" value="Genomic_DNA"/>
</dbReference>
<name>A0AAE0L7J1_9CHLO</name>
<reference evidence="2 3" key="1">
    <citation type="journal article" date="2015" name="Genome Biol. Evol.">
        <title>Comparative Genomics of a Bacterivorous Green Alga Reveals Evolutionary Causalities and Consequences of Phago-Mixotrophic Mode of Nutrition.</title>
        <authorList>
            <person name="Burns J.A."/>
            <person name="Paasch A."/>
            <person name="Narechania A."/>
            <person name="Kim E."/>
        </authorList>
    </citation>
    <scope>NUCLEOTIDE SEQUENCE [LARGE SCALE GENOMIC DNA]</scope>
    <source>
        <strain evidence="2 3">PLY_AMNH</strain>
    </source>
</reference>
<accession>A0AAE0L7J1</accession>
<evidence type="ECO:0000313" key="3">
    <source>
        <dbReference type="Proteomes" id="UP001190700"/>
    </source>
</evidence>